<evidence type="ECO:0000256" key="7">
    <source>
        <dbReference type="ARBA" id="ARBA00022679"/>
    </source>
</evidence>
<proteinExistence type="predicted"/>
<dbReference type="Gene3D" id="3.30.450.20">
    <property type="entry name" value="PAS domain"/>
    <property type="match status" value="2"/>
</dbReference>
<keyword evidence="10 19" id="KW-0418">Kinase</keyword>
<evidence type="ECO:0000256" key="2">
    <source>
        <dbReference type="ARBA" id="ARBA00004429"/>
    </source>
</evidence>
<gene>
    <name evidence="19" type="ORF">HH303_17265</name>
</gene>
<sequence length="636" mass="69625">MIRDALARLAEKRLTRWTALALVGALAGVLSVAALWAAYVSIRDWQFRDLDEQARRNLDLYAVELGLTLAQFEAVPDLIAKHPAIVSFMSGSKDDPVEVERLNRLLETMNAEVGSSDVYVMDRTGMTFIASNWRSAAPFVGKSFEYRPYFRQALAGGRGRFFGLGTTSGVRGHFFSAPVRDGLGRIIGVVAVKVPSGPLEDLWNAPGTLIVTDELGIVFLSSDPAWVYGALSEVTESGMAQLIATRRYDLEKVRPLPIRIQAQLPLGALVEPEEGSPALLDGEHLMVSRKVPVMAATGTVLVPTADARFRSLMLTLLTGFAVASLWLVALALVQYQQNLSQRRRFEAERAKHLEEWAGELEARVVERTRELRQANDALSVEIGERESMADRLRAMQGDLIQSEKLAALGKISAGINHELNQPIGAVLAYADNARKFLERGMNDRAEENLKEIAELCDRMGRIVRDLKVYSRQEPVTVEVLGLRKPLGSALRILRHRISDLGVEVTGLETVPDIQVLGAETGLTQVLTNLVSNAADAMAENDGPRRLTVSVDWPDLSTITVILADTGPGIPEESQERLFDPFFSTKKGEKGMGLGLAISRNVMRSFGGDLSARNRPDGGAAFYISLKRAVPMSAVAE</sequence>
<dbReference type="SMART" id="SM00387">
    <property type="entry name" value="HATPase_c"/>
    <property type="match status" value="1"/>
</dbReference>
<dbReference type="InterPro" id="IPR003594">
    <property type="entry name" value="HATPase_dom"/>
</dbReference>
<dbReference type="GO" id="GO:0005886">
    <property type="term" value="C:plasma membrane"/>
    <property type="evidence" value="ECO:0007669"/>
    <property type="project" value="UniProtKB-SubCell"/>
</dbReference>
<evidence type="ECO:0000313" key="20">
    <source>
        <dbReference type="Proteomes" id="UP000539372"/>
    </source>
</evidence>
<keyword evidence="20" id="KW-1185">Reference proteome</keyword>
<organism evidence="19 20">
    <name type="scientific">Pacificispira spongiicola</name>
    <dbReference type="NCBI Taxonomy" id="2729598"/>
    <lineage>
        <taxon>Bacteria</taxon>
        <taxon>Pseudomonadati</taxon>
        <taxon>Pseudomonadota</taxon>
        <taxon>Alphaproteobacteria</taxon>
        <taxon>Rhodospirillales</taxon>
        <taxon>Rhodospirillaceae</taxon>
        <taxon>Pacificispira</taxon>
    </lineage>
</organism>
<dbReference type="InterPro" id="IPR036890">
    <property type="entry name" value="HATPase_C_sf"/>
</dbReference>
<evidence type="ECO:0000256" key="10">
    <source>
        <dbReference type="ARBA" id="ARBA00022777"/>
    </source>
</evidence>
<accession>A0A7Y0E2Y0</accession>
<dbReference type="Pfam" id="PF02518">
    <property type="entry name" value="HATPase_c"/>
    <property type="match status" value="1"/>
</dbReference>
<keyword evidence="12 17" id="KW-1133">Transmembrane helix</keyword>
<keyword evidence="11" id="KW-0067">ATP-binding</keyword>
<evidence type="ECO:0000313" key="19">
    <source>
        <dbReference type="EMBL" id="NMM46244.1"/>
    </source>
</evidence>
<dbReference type="PRINTS" id="PR00344">
    <property type="entry name" value="BCTRLSENSOR"/>
</dbReference>
<evidence type="ECO:0000256" key="13">
    <source>
        <dbReference type="ARBA" id="ARBA00023012"/>
    </source>
</evidence>
<dbReference type="InterPro" id="IPR005467">
    <property type="entry name" value="His_kinase_dom"/>
</dbReference>
<dbReference type="PIRSF" id="PIRSF036431">
    <property type="entry name" value="STHK_DctB"/>
    <property type="match status" value="1"/>
</dbReference>
<keyword evidence="9" id="KW-0547">Nucleotide-binding</keyword>
<dbReference type="SMART" id="SM00388">
    <property type="entry name" value="HisKA"/>
    <property type="match status" value="1"/>
</dbReference>
<dbReference type="PROSITE" id="PS50109">
    <property type="entry name" value="HIS_KIN"/>
    <property type="match status" value="1"/>
</dbReference>
<dbReference type="FunFam" id="1.10.287.130:FF:000049">
    <property type="entry name" value="C4-dicarboxylate transport sensor protein DctB"/>
    <property type="match status" value="1"/>
</dbReference>
<dbReference type="GO" id="GO:0000155">
    <property type="term" value="F:phosphorelay sensor kinase activity"/>
    <property type="evidence" value="ECO:0007669"/>
    <property type="project" value="InterPro"/>
</dbReference>
<evidence type="ECO:0000256" key="9">
    <source>
        <dbReference type="ARBA" id="ARBA00022741"/>
    </source>
</evidence>
<evidence type="ECO:0000256" key="11">
    <source>
        <dbReference type="ARBA" id="ARBA00022840"/>
    </source>
</evidence>
<protein>
    <recommendedName>
        <fullName evidence="16">C4-dicarboxylate transport sensor protein DctB</fullName>
        <ecNumber evidence="3">2.7.13.3</ecNumber>
    </recommendedName>
</protein>
<comment type="catalytic activity">
    <reaction evidence="1">
        <text>ATP + protein L-histidine = ADP + protein N-phospho-L-histidine.</text>
        <dbReference type="EC" id="2.7.13.3"/>
    </reaction>
</comment>
<evidence type="ECO:0000256" key="14">
    <source>
        <dbReference type="ARBA" id="ARBA00023136"/>
    </source>
</evidence>
<evidence type="ECO:0000256" key="6">
    <source>
        <dbReference type="ARBA" id="ARBA00022553"/>
    </source>
</evidence>
<comment type="function">
    <text evidence="15">Member of the two-component regulatory system DctB/DctD involved in the transport of C4-dicarboxylates. DctB functions as a membrane-associated protein kinase that phosphorylates DctD in response to environmental signals.</text>
</comment>
<dbReference type="InterPro" id="IPR003661">
    <property type="entry name" value="HisK_dim/P_dom"/>
</dbReference>
<dbReference type="InterPro" id="IPR017055">
    <property type="entry name" value="Sig_transdc_His_kinase_DctB"/>
</dbReference>
<dbReference type="EMBL" id="JABBNT010000005">
    <property type="protein sequence ID" value="NMM46244.1"/>
    <property type="molecule type" value="Genomic_DNA"/>
</dbReference>
<dbReference type="Gene3D" id="3.30.565.10">
    <property type="entry name" value="Histidine kinase-like ATPase, C-terminal domain"/>
    <property type="match status" value="1"/>
</dbReference>
<dbReference type="PANTHER" id="PTHR43065">
    <property type="entry name" value="SENSOR HISTIDINE KINASE"/>
    <property type="match status" value="1"/>
</dbReference>
<evidence type="ECO:0000256" key="12">
    <source>
        <dbReference type="ARBA" id="ARBA00022989"/>
    </source>
</evidence>
<keyword evidence="5" id="KW-0997">Cell inner membrane</keyword>
<dbReference type="EC" id="2.7.13.3" evidence="3"/>
<dbReference type="SUPFAM" id="SSF55874">
    <property type="entry name" value="ATPase domain of HSP90 chaperone/DNA topoisomerase II/histidine kinase"/>
    <property type="match status" value="1"/>
</dbReference>
<dbReference type="GO" id="GO:0005524">
    <property type="term" value="F:ATP binding"/>
    <property type="evidence" value="ECO:0007669"/>
    <property type="project" value="UniProtKB-KW"/>
</dbReference>
<dbReference type="PANTHER" id="PTHR43065:SF46">
    <property type="entry name" value="C4-DICARBOXYLATE TRANSPORT SENSOR PROTEIN DCTB"/>
    <property type="match status" value="1"/>
</dbReference>
<feature type="domain" description="Histidine kinase" evidence="18">
    <location>
        <begin position="414"/>
        <end position="629"/>
    </location>
</feature>
<name>A0A7Y0E2Y0_9PROT</name>
<dbReference type="RefSeq" id="WP_169626612.1">
    <property type="nucleotide sequence ID" value="NZ_JABBNT010000005.1"/>
</dbReference>
<feature type="transmembrane region" description="Helical" evidence="17">
    <location>
        <begin position="312"/>
        <end position="333"/>
    </location>
</feature>
<dbReference type="SUPFAM" id="SSF103190">
    <property type="entry name" value="Sensory domain-like"/>
    <property type="match status" value="1"/>
</dbReference>
<dbReference type="SUPFAM" id="SSF47384">
    <property type="entry name" value="Homodimeric domain of signal transducing histidine kinase"/>
    <property type="match status" value="1"/>
</dbReference>
<dbReference type="InterPro" id="IPR004358">
    <property type="entry name" value="Sig_transdc_His_kin-like_C"/>
</dbReference>
<keyword evidence="6" id="KW-0597">Phosphoprotein</keyword>
<keyword evidence="8 17" id="KW-0812">Transmembrane</keyword>
<keyword evidence="4" id="KW-1003">Cell membrane</keyword>
<keyword evidence="13" id="KW-0902">Two-component regulatory system</keyword>
<comment type="subcellular location">
    <subcellularLocation>
        <location evidence="2">Cell inner membrane</location>
        <topology evidence="2">Multi-pass membrane protein</topology>
    </subcellularLocation>
</comment>
<comment type="caution">
    <text evidence="19">The sequence shown here is derived from an EMBL/GenBank/DDBJ whole genome shotgun (WGS) entry which is preliminary data.</text>
</comment>
<dbReference type="Proteomes" id="UP000539372">
    <property type="component" value="Unassembled WGS sequence"/>
</dbReference>
<evidence type="ECO:0000256" key="17">
    <source>
        <dbReference type="SAM" id="Phobius"/>
    </source>
</evidence>
<evidence type="ECO:0000256" key="3">
    <source>
        <dbReference type="ARBA" id="ARBA00012438"/>
    </source>
</evidence>
<dbReference type="Gene3D" id="1.10.287.130">
    <property type="match status" value="1"/>
</dbReference>
<evidence type="ECO:0000259" key="18">
    <source>
        <dbReference type="PROSITE" id="PS50109"/>
    </source>
</evidence>
<dbReference type="CDD" id="cd00082">
    <property type="entry name" value="HisKA"/>
    <property type="match status" value="1"/>
</dbReference>
<dbReference type="Pfam" id="PF00512">
    <property type="entry name" value="HisKA"/>
    <property type="match status" value="1"/>
</dbReference>
<evidence type="ECO:0000256" key="5">
    <source>
        <dbReference type="ARBA" id="ARBA00022519"/>
    </source>
</evidence>
<dbReference type="AlphaFoldDB" id="A0A7Y0E2Y0"/>
<dbReference type="InterPro" id="IPR029151">
    <property type="entry name" value="Sensor-like_sf"/>
</dbReference>
<evidence type="ECO:0000256" key="15">
    <source>
        <dbReference type="ARBA" id="ARBA00059004"/>
    </source>
</evidence>
<evidence type="ECO:0000256" key="1">
    <source>
        <dbReference type="ARBA" id="ARBA00000085"/>
    </source>
</evidence>
<reference evidence="19 20" key="1">
    <citation type="submission" date="2020-04" db="EMBL/GenBank/DDBJ databases">
        <title>Rhodospirillaceae bacterium KN72 isolated from deep sea.</title>
        <authorList>
            <person name="Zhang D.-C."/>
        </authorList>
    </citation>
    <scope>NUCLEOTIDE SEQUENCE [LARGE SCALE GENOMIC DNA]</scope>
    <source>
        <strain evidence="19 20">KN72</strain>
    </source>
</reference>
<evidence type="ECO:0000256" key="4">
    <source>
        <dbReference type="ARBA" id="ARBA00022475"/>
    </source>
</evidence>
<keyword evidence="7" id="KW-0808">Transferase</keyword>
<dbReference type="InterPro" id="IPR036097">
    <property type="entry name" value="HisK_dim/P_sf"/>
</dbReference>
<evidence type="ECO:0000256" key="8">
    <source>
        <dbReference type="ARBA" id="ARBA00022692"/>
    </source>
</evidence>
<keyword evidence="14 17" id="KW-0472">Membrane</keyword>
<evidence type="ECO:0000256" key="16">
    <source>
        <dbReference type="ARBA" id="ARBA00073143"/>
    </source>
</evidence>